<gene>
    <name evidence="1" type="ORF">KIH16_05260</name>
</gene>
<sequence>MSEERRDRGGEEKGRERPLPGDGCHCEIWQSAEGNILHVSGACESLSGYPPRNFFDDDNLLSSLVEEEDRPLWESPRQGRSVLRFRIRRRDGTVIPIEETSWPLFGEGHDLGRRFAFRDVTEETKALAALKESEDRFRRVIENLPYPLAVVDDDGTFLYANPSFSELFETSPEALSRGTKASSFWVEPKERETWLAALREKGVVRDYEIRARTASGRLLWITLSGLFLSWQGRLSVLSTQRDVTETKRAREALVESEARLRIILDTIPDGISLTDPDGTIRSVTPKTLQLGGYASADEVVGGNIVDQLAPSERGRARSLIGERLCGKASGPVEYLLRRKDGSFFHGEINGNVLRDERGEVTGIVYTQRDVTERRTFEAALRESEEKYRLLAESVSDVIWVYNVTRSRFTYVSPSVFRLRGYTAEEAMAQTLAQSLTAESLSETKALIAEGLRLFLENPEENSDHINEICQPCKNGRVVWVEVSTRFRFAADGDIELFCVSRNIDGRKRAEAEVRFLSYHDQLTGLHNRRFYEEEFRRLDDESHLPLSLIMADVNGLKLTNDAFGHQVGDELLRTMASIFREATRPGDVLARIGGDEFVFLLPRSDARAAWAIVERIRGMLKTRESEGPLLSVSFGVATKTKGTETRERLFSDAENRMYRNKLSESDSMKSKTIRLVTQSLYERSPWERGHGERVSRFCRLMGTALGLGPDDVEELALAGLLHDIGKIGVERSLLLNPEQLDEEERNEMRRHPEIGFQILRSSGEFATIAEAVLAHHERFDGKGYPRGKKGKAIPLSARIIALAESYEAMTGDHLYRRPLPKAIALRQIEEEAGRQFDPDLTKIFVDVIAGED</sequence>
<reference evidence="1" key="1">
    <citation type="submission" date="2021-05" db="EMBL/GenBank/DDBJ databases">
        <title>An isolated secondary fermenter in methanogenic hydrocarbon-degrading communities.</title>
        <authorList>
            <person name="Liu Y.-F."/>
            <person name="Liu Z.-l."/>
        </authorList>
    </citation>
    <scope>NUCLEOTIDE SEQUENCE</scope>
    <source>
        <strain evidence="1">L-13</strain>
    </source>
</reference>
<name>A0ACD1DY85_9BACT</name>
<dbReference type="EMBL" id="CP074691">
    <property type="protein sequence ID" value="QVL37170.1"/>
    <property type="molecule type" value="Genomic_DNA"/>
</dbReference>
<organism evidence="1 2">
    <name type="scientific">Aminirod propionatiphilus</name>
    <dbReference type="NCBI Taxonomy" id="3415223"/>
    <lineage>
        <taxon>Bacteria</taxon>
        <taxon>Thermotogati</taxon>
        <taxon>Synergistota</taxon>
        <taxon>Synergistia</taxon>
        <taxon>Synergistales</taxon>
        <taxon>Aminiphilaceae</taxon>
        <taxon>Aminirod</taxon>
    </lineage>
</organism>
<evidence type="ECO:0000313" key="1">
    <source>
        <dbReference type="EMBL" id="QVL37170.1"/>
    </source>
</evidence>
<accession>A0ACD1DY85</accession>
<dbReference type="Proteomes" id="UP000682204">
    <property type="component" value="Chromosome"/>
</dbReference>
<proteinExistence type="predicted"/>
<keyword evidence="2" id="KW-1185">Reference proteome</keyword>
<evidence type="ECO:0000313" key="2">
    <source>
        <dbReference type="Proteomes" id="UP000682204"/>
    </source>
</evidence>
<protein>
    <submittedName>
        <fullName evidence="1">PAS domain S-box protein</fullName>
    </submittedName>
</protein>